<comment type="caution">
    <text evidence="1">The sequence shown here is derived from an EMBL/GenBank/DDBJ whole genome shotgun (WGS) entry which is preliminary data.</text>
</comment>
<dbReference type="SUPFAM" id="SSF51556">
    <property type="entry name" value="Metallo-dependent hydrolases"/>
    <property type="match status" value="1"/>
</dbReference>
<dbReference type="InterPro" id="IPR032466">
    <property type="entry name" value="Metal_Hydrolase"/>
</dbReference>
<accession>A0ABT0QY51</accession>
<dbReference type="Gene3D" id="3.20.20.140">
    <property type="entry name" value="Metal-dependent hydrolases"/>
    <property type="match status" value="1"/>
</dbReference>
<sequence>MTDAPAAPLPGRSPIPVVDGHNDLPWELREVGYDLERCDISVAQPQLHTDIARLRQGGVRGQFWSVFVPSDIPDPVTATLEQIDAVRALARRWPEHFAIATEPDHLAAALAAGPDAPIASMLGAEGGHSIAGSLAVLRSLHRLGVRYMTLTHNSSTPWADSATGEALSGGLSGFGREVVREMNRIGMLVDLSHVAESTMRDALVVSEAPVIFSHSSCRAVGDSVRNVPDDVLALMAQRGGTCMLAFVPRFVAPETIAWAAQLDADARAAGVDPADLDARRAFEAAYPETAPPATLAHVVAHIEHAREVAGVDHIGLGGDYDGTPVMPVGLEDVASYPRLMDALRERSWSEEDLVRLGGQNILATWREADAVARDLRSRG</sequence>
<dbReference type="Proteomes" id="UP001203761">
    <property type="component" value="Unassembled WGS sequence"/>
</dbReference>
<name>A0ABT0QY51_9MICO</name>
<dbReference type="PROSITE" id="PS51365">
    <property type="entry name" value="RENAL_DIPEPTIDASE_2"/>
    <property type="match status" value="1"/>
</dbReference>
<dbReference type="Pfam" id="PF01244">
    <property type="entry name" value="Peptidase_M19"/>
    <property type="match status" value="1"/>
</dbReference>
<keyword evidence="2" id="KW-1185">Reference proteome</keyword>
<proteinExistence type="predicted"/>
<gene>
    <name evidence="1" type="ORF">Bequi_00815</name>
</gene>
<protein>
    <submittedName>
        <fullName evidence="1">Dipeptidase</fullName>
    </submittedName>
</protein>
<reference evidence="1" key="1">
    <citation type="submission" date="2022-02" db="EMBL/GenBank/DDBJ databases">
        <authorList>
            <person name="Lee M."/>
            <person name="Kim S.-J."/>
            <person name="Jung M.-Y."/>
        </authorList>
    </citation>
    <scope>NUCLEOTIDE SEQUENCE</scope>
    <source>
        <strain evidence="1">JHP9</strain>
    </source>
</reference>
<dbReference type="CDD" id="cd01301">
    <property type="entry name" value="rDP_like"/>
    <property type="match status" value="1"/>
</dbReference>
<organism evidence="1 2">
    <name type="scientific">Brachybacterium equifaecis</name>
    <dbReference type="NCBI Taxonomy" id="2910770"/>
    <lineage>
        <taxon>Bacteria</taxon>
        <taxon>Bacillati</taxon>
        <taxon>Actinomycetota</taxon>
        <taxon>Actinomycetes</taxon>
        <taxon>Micrococcales</taxon>
        <taxon>Dermabacteraceae</taxon>
        <taxon>Brachybacterium</taxon>
    </lineage>
</organism>
<evidence type="ECO:0000313" key="2">
    <source>
        <dbReference type="Proteomes" id="UP001203761"/>
    </source>
</evidence>
<dbReference type="PANTHER" id="PTHR10443:SF12">
    <property type="entry name" value="DIPEPTIDASE"/>
    <property type="match status" value="1"/>
</dbReference>
<dbReference type="InterPro" id="IPR008257">
    <property type="entry name" value="Pept_M19"/>
</dbReference>
<dbReference type="EMBL" id="JAKNCJ010000001">
    <property type="protein sequence ID" value="MCL6421939.1"/>
    <property type="molecule type" value="Genomic_DNA"/>
</dbReference>
<dbReference type="RefSeq" id="WP_249736092.1">
    <property type="nucleotide sequence ID" value="NZ_JAKNCJ010000001.1"/>
</dbReference>
<dbReference type="PANTHER" id="PTHR10443">
    <property type="entry name" value="MICROSOMAL DIPEPTIDASE"/>
    <property type="match status" value="1"/>
</dbReference>
<evidence type="ECO:0000313" key="1">
    <source>
        <dbReference type="EMBL" id="MCL6421939.1"/>
    </source>
</evidence>